<dbReference type="Pfam" id="PF26138">
    <property type="entry name" value="DUF8040"/>
    <property type="match status" value="1"/>
</dbReference>
<evidence type="ECO:0000256" key="2">
    <source>
        <dbReference type="ARBA" id="ARBA00004123"/>
    </source>
</evidence>
<evidence type="ECO:0000256" key="4">
    <source>
        <dbReference type="ARBA" id="ARBA00022722"/>
    </source>
</evidence>
<protein>
    <submittedName>
        <fullName evidence="10">Uncharacterized protein</fullName>
    </submittedName>
</protein>
<evidence type="ECO:0000313" key="10">
    <source>
        <dbReference type="EMBL" id="ETV63666.1"/>
    </source>
</evidence>
<comment type="similarity">
    <text evidence="3">Belongs to the HARBI1 family.</text>
</comment>
<dbReference type="GO" id="GO:0016787">
    <property type="term" value="F:hydrolase activity"/>
    <property type="evidence" value="ECO:0007669"/>
    <property type="project" value="UniProtKB-KW"/>
</dbReference>
<reference evidence="10" key="1">
    <citation type="submission" date="2013-12" db="EMBL/GenBank/DDBJ databases">
        <title>The Genome Sequence of Aphanomyces astaci APO3.</title>
        <authorList>
            <consortium name="The Broad Institute Genomics Platform"/>
            <person name="Russ C."/>
            <person name="Tyler B."/>
            <person name="van West P."/>
            <person name="Dieguez-Uribeondo J."/>
            <person name="Young S.K."/>
            <person name="Zeng Q."/>
            <person name="Gargeya S."/>
            <person name="Fitzgerald M."/>
            <person name="Abouelleil A."/>
            <person name="Alvarado L."/>
            <person name="Chapman S.B."/>
            <person name="Gainer-Dewar J."/>
            <person name="Goldberg J."/>
            <person name="Griggs A."/>
            <person name="Gujja S."/>
            <person name="Hansen M."/>
            <person name="Howarth C."/>
            <person name="Imamovic A."/>
            <person name="Ireland A."/>
            <person name="Larimer J."/>
            <person name="McCowan C."/>
            <person name="Murphy C."/>
            <person name="Pearson M."/>
            <person name="Poon T.W."/>
            <person name="Priest M."/>
            <person name="Roberts A."/>
            <person name="Saif S."/>
            <person name="Shea T."/>
            <person name="Sykes S."/>
            <person name="Wortman J."/>
            <person name="Nusbaum C."/>
            <person name="Birren B."/>
        </authorList>
    </citation>
    <scope>NUCLEOTIDE SEQUENCE [LARGE SCALE GENOMIC DNA]</scope>
    <source>
        <strain evidence="10">APO3</strain>
    </source>
</reference>
<dbReference type="OrthoDB" id="129044at2759"/>
<evidence type="ECO:0000256" key="3">
    <source>
        <dbReference type="ARBA" id="ARBA00006958"/>
    </source>
</evidence>
<organism evidence="10">
    <name type="scientific">Aphanomyces astaci</name>
    <name type="common">Crayfish plague agent</name>
    <dbReference type="NCBI Taxonomy" id="112090"/>
    <lineage>
        <taxon>Eukaryota</taxon>
        <taxon>Sar</taxon>
        <taxon>Stramenopiles</taxon>
        <taxon>Oomycota</taxon>
        <taxon>Saprolegniomycetes</taxon>
        <taxon>Saprolegniales</taxon>
        <taxon>Verrucalvaceae</taxon>
        <taxon>Aphanomyces</taxon>
    </lineage>
</organism>
<evidence type="ECO:0000256" key="1">
    <source>
        <dbReference type="ARBA" id="ARBA00001968"/>
    </source>
</evidence>
<dbReference type="InterPro" id="IPR058353">
    <property type="entry name" value="DUF8040"/>
</dbReference>
<evidence type="ECO:0000256" key="7">
    <source>
        <dbReference type="ARBA" id="ARBA00023242"/>
    </source>
</evidence>
<comment type="cofactor">
    <cofactor evidence="1">
        <name>a divalent metal cation</name>
        <dbReference type="ChEBI" id="CHEBI:60240"/>
    </cofactor>
</comment>
<dbReference type="InterPro" id="IPR027806">
    <property type="entry name" value="HARBI1_dom"/>
</dbReference>
<name>W4FA29_APHAT</name>
<keyword evidence="4" id="KW-0540">Nuclease</keyword>
<dbReference type="GeneID" id="20821396"/>
<comment type="subcellular location">
    <subcellularLocation>
        <location evidence="2">Nucleus</location>
    </subcellularLocation>
</comment>
<dbReference type="VEuPathDB" id="FungiDB:H257_19400"/>
<evidence type="ECO:0000256" key="5">
    <source>
        <dbReference type="ARBA" id="ARBA00022723"/>
    </source>
</evidence>
<sequence length="347" mass="39066">MEYHYLSFVHKTPKRTSILSGPLWVDEVLCGNSEKVLETFRMSRATFYSLLATVTSVGGLKRTCHVSETEQLAIFLFFVGQRATSRAMQERFQRSGETITRHLRAVLKALKRLCSSYIMLPAENAPCASKIQGNPKFFPFFQHCRMAIDGTHIPVSVGQDVVARFQSRKGITMNVLAACDFDLQFTYVLAGWEGTAGDGKLYEAAKQAGLALSGTGYDILDAGFGLTKSALTPYRGTRYHLKEFALGSRRPQKIEELFNLRHASLRNVIERIIGVLKKSCRDQVEEDAIAELRRQNGLPMRFEDRAVESLDAESDEAKAWRDSIATQMWTQYKSNLRARQRCNGSQG</sequence>
<evidence type="ECO:0000256" key="6">
    <source>
        <dbReference type="ARBA" id="ARBA00022801"/>
    </source>
</evidence>
<dbReference type="GO" id="GO:0046872">
    <property type="term" value="F:metal ion binding"/>
    <property type="evidence" value="ECO:0007669"/>
    <property type="project" value="UniProtKB-KW"/>
</dbReference>
<accession>W4FA29</accession>
<feature type="domain" description="DUF8040" evidence="9">
    <location>
        <begin position="16"/>
        <end position="110"/>
    </location>
</feature>
<evidence type="ECO:0000259" key="9">
    <source>
        <dbReference type="Pfam" id="PF26138"/>
    </source>
</evidence>
<dbReference type="EMBL" id="KI913671">
    <property type="protein sequence ID" value="ETV63666.1"/>
    <property type="molecule type" value="Genomic_DNA"/>
</dbReference>
<dbReference type="InterPro" id="IPR045249">
    <property type="entry name" value="HARBI1-like"/>
</dbReference>
<keyword evidence="6" id="KW-0378">Hydrolase</keyword>
<proteinExistence type="inferred from homology"/>
<dbReference type="RefSeq" id="XP_009846849.1">
    <property type="nucleotide sequence ID" value="XM_009848547.1"/>
</dbReference>
<keyword evidence="7" id="KW-0539">Nucleus</keyword>
<dbReference type="PANTHER" id="PTHR22930">
    <property type="match status" value="1"/>
</dbReference>
<dbReference type="STRING" id="112090.W4FA29"/>
<dbReference type="GO" id="GO:0004518">
    <property type="term" value="F:nuclease activity"/>
    <property type="evidence" value="ECO:0007669"/>
    <property type="project" value="UniProtKB-KW"/>
</dbReference>
<gene>
    <name evidence="10" type="ORF">H257_19400</name>
</gene>
<evidence type="ECO:0000259" key="8">
    <source>
        <dbReference type="Pfam" id="PF13359"/>
    </source>
</evidence>
<dbReference type="Pfam" id="PF13359">
    <property type="entry name" value="DDE_Tnp_4"/>
    <property type="match status" value="1"/>
</dbReference>
<dbReference type="PANTHER" id="PTHR22930:SF259">
    <property type="entry name" value="OS08G0106900 PROTEIN"/>
    <property type="match status" value="1"/>
</dbReference>
<dbReference type="GO" id="GO:0005634">
    <property type="term" value="C:nucleus"/>
    <property type="evidence" value="ECO:0007669"/>
    <property type="project" value="UniProtKB-SubCell"/>
</dbReference>
<feature type="domain" description="DDE Tnp4" evidence="8">
    <location>
        <begin position="148"/>
        <end position="278"/>
    </location>
</feature>
<dbReference type="AlphaFoldDB" id="W4FA29"/>
<keyword evidence="5" id="KW-0479">Metal-binding</keyword>